<dbReference type="SFLD" id="SFLDS00003">
    <property type="entry name" value="Haloacid_Dehalogenase"/>
    <property type="match status" value="1"/>
</dbReference>
<dbReference type="Pfam" id="PF00702">
    <property type="entry name" value="Hydrolase"/>
    <property type="match status" value="1"/>
</dbReference>
<reference evidence="1 2" key="1">
    <citation type="submission" date="2015-11" db="EMBL/GenBank/DDBJ databases">
        <title>Exploring the genomic traits of fungus-feeding bacterial genus Collimonas.</title>
        <authorList>
            <person name="Song C."/>
            <person name="Schmidt R."/>
            <person name="de Jager V."/>
            <person name="Krzyzanowska D."/>
            <person name="Jongedijk E."/>
            <person name="Cankar K."/>
            <person name="Beekwilder J."/>
            <person name="van Veen A."/>
            <person name="de Boer W."/>
            <person name="van Veen J.A."/>
            <person name="Garbeva P."/>
        </authorList>
    </citation>
    <scope>NUCLEOTIDE SEQUENCE [LARGE SCALE GENOMIC DNA]</scope>
    <source>
        <strain evidence="1 2">Ter282</strain>
    </source>
</reference>
<dbReference type="InterPro" id="IPR006439">
    <property type="entry name" value="HAD-SF_hydro_IA"/>
</dbReference>
<accession>A0A127QG87</accession>
<dbReference type="SFLD" id="SFLDG01129">
    <property type="entry name" value="C1.5:_HAD__Beta-PGM__Phosphata"/>
    <property type="match status" value="1"/>
</dbReference>
<dbReference type="InterPro" id="IPR036412">
    <property type="entry name" value="HAD-like_sf"/>
</dbReference>
<dbReference type="EMBL" id="CP013235">
    <property type="protein sequence ID" value="AMP09061.1"/>
    <property type="molecule type" value="Genomic_DNA"/>
</dbReference>
<dbReference type="RefSeq" id="WP_061532699.1">
    <property type="nucleotide sequence ID" value="NZ_CP013233.1"/>
</dbReference>
<dbReference type="Gene3D" id="1.10.150.240">
    <property type="entry name" value="Putative phosphatase, domain 2"/>
    <property type="match status" value="1"/>
</dbReference>
<dbReference type="GO" id="GO:0050308">
    <property type="term" value="F:sugar-phosphatase activity"/>
    <property type="evidence" value="ECO:0007669"/>
    <property type="project" value="TreeGrafter"/>
</dbReference>
<dbReference type="OrthoDB" id="5293434at2"/>
<name>A0A127QG87_9BURK</name>
<dbReference type="Proteomes" id="UP000071778">
    <property type="component" value="Chromosome"/>
</dbReference>
<dbReference type="PROSITE" id="PS01228">
    <property type="entry name" value="COF_1"/>
    <property type="match status" value="1"/>
</dbReference>
<keyword evidence="2" id="KW-1185">Reference proteome</keyword>
<dbReference type="NCBIfam" id="TIGR01509">
    <property type="entry name" value="HAD-SF-IA-v3"/>
    <property type="match status" value="1"/>
</dbReference>
<proteinExistence type="predicted"/>
<dbReference type="PANTHER" id="PTHR43481">
    <property type="entry name" value="FRUCTOSE-1-PHOSPHATE PHOSPHATASE"/>
    <property type="match status" value="1"/>
</dbReference>
<keyword evidence="1" id="KW-0378">Hydrolase</keyword>
<dbReference type="Gene3D" id="3.40.50.1000">
    <property type="entry name" value="HAD superfamily/HAD-like"/>
    <property type="match status" value="1"/>
</dbReference>
<dbReference type="PANTHER" id="PTHR43481:SF4">
    <property type="entry name" value="GLYCEROL-1-PHOSPHATE PHOSPHOHYDROLASE 1-RELATED"/>
    <property type="match status" value="1"/>
</dbReference>
<evidence type="ECO:0000313" key="1">
    <source>
        <dbReference type="EMBL" id="AMP09061.1"/>
    </source>
</evidence>
<dbReference type="AlphaFoldDB" id="A0A127QG87"/>
<dbReference type="SUPFAM" id="SSF56784">
    <property type="entry name" value="HAD-like"/>
    <property type="match status" value="1"/>
</dbReference>
<evidence type="ECO:0000313" key="2">
    <source>
        <dbReference type="Proteomes" id="UP000071778"/>
    </source>
</evidence>
<organism evidence="1 2">
    <name type="scientific">Collimonas arenae</name>
    <dbReference type="NCBI Taxonomy" id="279058"/>
    <lineage>
        <taxon>Bacteria</taxon>
        <taxon>Pseudomonadati</taxon>
        <taxon>Pseudomonadota</taxon>
        <taxon>Betaproteobacteria</taxon>
        <taxon>Burkholderiales</taxon>
        <taxon>Oxalobacteraceae</taxon>
        <taxon>Collimonas</taxon>
    </lineage>
</organism>
<dbReference type="InterPro" id="IPR023198">
    <property type="entry name" value="PGP-like_dom2"/>
</dbReference>
<dbReference type="PATRIC" id="fig|279058.17.peg.1359"/>
<protein>
    <submittedName>
        <fullName evidence="1">HAD hydrolase, IA, variant 1 family protein</fullName>
    </submittedName>
</protein>
<gene>
    <name evidence="1" type="ORF">CAter282_1269</name>
</gene>
<sequence length="225" mass="23292">MSGHGLSLPDGRYAALLFDMDGTILNSIAAAERIWSAWATRHGLDVAAFLPTIHGARAVDTISRLALPGVDPEIEAQGITDAEIEDVEGIVEVPGAENFLKSLPVANWAVVTSAPKALALQRMKAAGIPVPAVLVTSEDVAAGKPNPDCYLLAAKRLEVDIADCLIFEDAAVGIAAGEAAGAPVLVVTSTHLHPMETAHATIRSYEGIVAKAGEGGFIQLEDGGI</sequence>
<dbReference type="InterPro" id="IPR023214">
    <property type="entry name" value="HAD_sf"/>
</dbReference>
<dbReference type="InterPro" id="IPR051806">
    <property type="entry name" value="HAD-like_SPP"/>
</dbReference>